<sequence length="151" mass="17001">MGGGREERQNKRARPRACMRGWDAAGAFITKVLAQCTPTCWKRSRALLSPRLVEGRIDDAQLMADRQTQPCIEPDRWETERRQQGGRMPAAFYDSKCNLANSVINGRATHQEQSPGDVERLGGRYIQAPVLCKIIPCIHQPPKSLILTLFL</sequence>
<dbReference type="AlphaFoldDB" id="A0A2T4AEK7"/>
<reference evidence="1 2" key="1">
    <citation type="submission" date="2016-07" db="EMBL/GenBank/DDBJ databases">
        <title>Multiple horizontal gene transfer events from other fungi enriched the ability of initially mycotrophic Trichoderma (Ascomycota) to feed on dead plant biomass.</title>
        <authorList>
            <consortium name="DOE Joint Genome Institute"/>
            <person name="Aerts A."/>
            <person name="Atanasova L."/>
            <person name="Chenthamara K."/>
            <person name="Zhang J."/>
            <person name="Grujic M."/>
            <person name="Henrissat B."/>
            <person name="Kuo A."/>
            <person name="Salamov A."/>
            <person name="Lipzen A."/>
            <person name="Labutti K."/>
            <person name="Barry K."/>
            <person name="Miao Y."/>
            <person name="Rahimi M.J."/>
            <person name="Shen Q."/>
            <person name="Grigoriev I.V."/>
            <person name="Kubicek C.P."/>
            <person name="Druzhinina I.S."/>
        </authorList>
    </citation>
    <scope>NUCLEOTIDE SEQUENCE [LARGE SCALE GENOMIC DNA]</scope>
    <source>
        <strain evidence="1 2">CBS 226.95</strain>
    </source>
</reference>
<accession>A0A2T4AEK7</accession>
<gene>
    <name evidence="1" type="ORF">M431DRAFT_507186</name>
</gene>
<dbReference type="EMBL" id="KZ679679">
    <property type="protein sequence ID" value="PTB55520.1"/>
    <property type="molecule type" value="Genomic_DNA"/>
</dbReference>
<protein>
    <submittedName>
        <fullName evidence="1">Uncharacterized protein</fullName>
    </submittedName>
</protein>
<proteinExistence type="predicted"/>
<evidence type="ECO:0000313" key="2">
    <source>
        <dbReference type="Proteomes" id="UP000241690"/>
    </source>
</evidence>
<evidence type="ECO:0000313" key="1">
    <source>
        <dbReference type="EMBL" id="PTB55520.1"/>
    </source>
</evidence>
<dbReference type="GeneID" id="36627493"/>
<dbReference type="RefSeq" id="XP_024775197.1">
    <property type="nucleotide sequence ID" value="XM_024918924.1"/>
</dbReference>
<keyword evidence="2" id="KW-1185">Reference proteome</keyword>
<organism evidence="1 2">
    <name type="scientific">Trichoderma harzianum CBS 226.95</name>
    <dbReference type="NCBI Taxonomy" id="983964"/>
    <lineage>
        <taxon>Eukaryota</taxon>
        <taxon>Fungi</taxon>
        <taxon>Dikarya</taxon>
        <taxon>Ascomycota</taxon>
        <taxon>Pezizomycotina</taxon>
        <taxon>Sordariomycetes</taxon>
        <taxon>Hypocreomycetidae</taxon>
        <taxon>Hypocreales</taxon>
        <taxon>Hypocreaceae</taxon>
        <taxon>Trichoderma</taxon>
    </lineage>
</organism>
<dbReference type="Proteomes" id="UP000241690">
    <property type="component" value="Unassembled WGS sequence"/>
</dbReference>
<name>A0A2T4AEK7_TRIHA</name>